<dbReference type="GeneID" id="83156008"/>
<keyword evidence="3" id="KW-1185">Reference proteome</keyword>
<dbReference type="EMBL" id="FP929052">
    <property type="protein sequence ID" value="CBL17406.1"/>
    <property type="molecule type" value="Genomic_DNA"/>
</dbReference>
<dbReference type="HOGENOM" id="CLU_204530_1_0_9"/>
<gene>
    <name evidence="2" type="ordered locus">RUM_12750</name>
</gene>
<dbReference type="Proteomes" id="UP000007054">
    <property type="component" value="Chromosome"/>
</dbReference>
<feature type="domain" description="DUF6774" evidence="1">
    <location>
        <begin position="25"/>
        <end position="52"/>
    </location>
</feature>
<dbReference type="InterPro" id="IPR046665">
    <property type="entry name" value="DUF6774"/>
</dbReference>
<organism evidence="2 3">
    <name type="scientific">Ruminococcus champanellensis (strain DSM 18848 / JCM 17042 / KCTC 15320 / 18P13)</name>
    <dbReference type="NCBI Taxonomy" id="213810"/>
    <lineage>
        <taxon>Bacteria</taxon>
        <taxon>Bacillati</taxon>
        <taxon>Bacillota</taxon>
        <taxon>Clostridia</taxon>
        <taxon>Eubacteriales</taxon>
        <taxon>Oscillospiraceae</taxon>
        <taxon>Ruminococcus</taxon>
    </lineage>
</organism>
<dbReference type="BioCyc" id="RCHA213810:RUM_RS06160-MONOMER"/>
<evidence type="ECO:0000259" key="1">
    <source>
        <dbReference type="Pfam" id="PF20564"/>
    </source>
</evidence>
<proteinExistence type="predicted"/>
<accession>D4LCR1</accession>
<dbReference type="KEGG" id="rch:RUM_12750"/>
<evidence type="ECO:0000313" key="2">
    <source>
        <dbReference type="EMBL" id="CBL17406.1"/>
    </source>
</evidence>
<dbReference type="PATRIC" id="fig|213810.4.peg.1170"/>
<evidence type="ECO:0000313" key="3">
    <source>
        <dbReference type="Proteomes" id="UP000007054"/>
    </source>
</evidence>
<name>D4LCR1_RUMC1</name>
<protein>
    <recommendedName>
        <fullName evidence="1">DUF6774 domain-containing protein</fullName>
    </recommendedName>
</protein>
<dbReference type="RefSeq" id="WP_015558313.1">
    <property type="nucleotide sequence ID" value="NC_021039.1"/>
</dbReference>
<sequence length="68" mass="7145">MPLDACTLTAAVTAAANSLACRMDDDELAVMAAMFTQLGDTLALIAVQRGLCNARRQKDSSEQTNAQA</sequence>
<dbReference type="Pfam" id="PF20564">
    <property type="entry name" value="DUF6774"/>
    <property type="match status" value="1"/>
</dbReference>
<reference evidence="2" key="1">
    <citation type="submission" date="2010-03" db="EMBL/GenBank/DDBJ databases">
        <title>The genome sequence of Ruminococcus sp. 18P13.</title>
        <authorList>
            <consortium name="metaHIT consortium -- http://www.metahit.eu/"/>
            <person name="Pajon A."/>
            <person name="Turner K."/>
            <person name="Parkhill J."/>
            <person name="Bernalier A."/>
        </authorList>
    </citation>
    <scope>NUCLEOTIDE SEQUENCE [LARGE SCALE GENOMIC DNA]</scope>
    <source>
        <strain evidence="2">Type strain: 18P13</strain>
    </source>
</reference>
<dbReference type="AlphaFoldDB" id="D4LCR1"/>
<reference evidence="2" key="2">
    <citation type="submission" date="2010-03" db="EMBL/GenBank/DDBJ databases">
        <authorList>
            <person name="Pajon A."/>
        </authorList>
    </citation>
    <scope>NUCLEOTIDE SEQUENCE</scope>
    <source>
        <strain evidence="2">Type strain: 18P13</strain>
    </source>
</reference>